<dbReference type="InterPro" id="IPR018631">
    <property type="entry name" value="AAA-ATPase-like_dom"/>
</dbReference>
<evidence type="ECO:0000313" key="2">
    <source>
        <dbReference type="EMBL" id="EKC51040.1"/>
    </source>
</evidence>
<protein>
    <recommendedName>
        <fullName evidence="1">AAA-ATPase-like domain-containing protein</fullName>
    </recommendedName>
</protein>
<name>K1SBE2_9ZZZZ</name>
<gene>
    <name evidence="2" type="ORF">OBE_13807</name>
</gene>
<dbReference type="PANTHER" id="PTHR34825:SF2">
    <property type="entry name" value="AAA-ATPASE-LIKE DOMAIN-CONTAINING PROTEIN"/>
    <property type="match status" value="1"/>
</dbReference>
<organism evidence="2">
    <name type="scientific">human gut metagenome</name>
    <dbReference type="NCBI Taxonomy" id="408170"/>
    <lineage>
        <taxon>unclassified sequences</taxon>
        <taxon>metagenomes</taxon>
        <taxon>organismal metagenomes</taxon>
    </lineage>
</organism>
<dbReference type="PANTHER" id="PTHR34825">
    <property type="entry name" value="CONSERVED PROTEIN, WITH A WEAK D-GALACTARATE DEHYDRATASE/ALTRONATE HYDROLASE DOMAIN"/>
    <property type="match status" value="1"/>
</dbReference>
<dbReference type="Pfam" id="PF09820">
    <property type="entry name" value="AAA-ATPase_like"/>
    <property type="match status" value="1"/>
</dbReference>
<evidence type="ECO:0000259" key="1">
    <source>
        <dbReference type="Pfam" id="PF09820"/>
    </source>
</evidence>
<comment type="caution">
    <text evidence="2">The sequence shown here is derived from an EMBL/GenBank/DDBJ whole genome shotgun (WGS) entry which is preliminary data.</text>
</comment>
<reference evidence="2" key="1">
    <citation type="journal article" date="2013" name="Environ. Microbiol.">
        <title>Microbiota from the distal guts of lean and obese adolescents exhibit partial functional redundancy besides clear differences in community structure.</title>
        <authorList>
            <person name="Ferrer M."/>
            <person name="Ruiz A."/>
            <person name="Lanza F."/>
            <person name="Haange S.B."/>
            <person name="Oberbach A."/>
            <person name="Till H."/>
            <person name="Bargiela R."/>
            <person name="Campoy C."/>
            <person name="Segura M.T."/>
            <person name="Richter M."/>
            <person name="von Bergen M."/>
            <person name="Seifert J."/>
            <person name="Suarez A."/>
        </authorList>
    </citation>
    <scope>NUCLEOTIDE SEQUENCE</scope>
</reference>
<sequence length="97" mass="11728">MDYKRLPYGVADYTWIKSQNRYCADKTMFIPKMEEAGDFLYLIRPRRFGKSVFLTMLQAYYDIEKKDSFHTTFKDTWIESHPTEGLGKYQVLYFRLL</sequence>
<accession>K1SBE2</accession>
<dbReference type="EMBL" id="AJWZ01009534">
    <property type="protein sequence ID" value="EKC51040.1"/>
    <property type="molecule type" value="Genomic_DNA"/>
</dbReference>
<feature type="domain" description="AAA-ATPase-like" evidence="1">
    <location>
        <begin position="7"/>
        <end position="95"/>
    </location>
</feature>
<dbReference type="AlphaFoldDB" id="K1SBE2"/>
<proteinExistence type="predicted"/>